<evidence type="ECO:0000313" key="1">
    <source>
        <dbReference type="EMBL" id="CAB4147644.1"/>
    </source>
</evidence>
<sequence>MRSISSMVFNSIFKIMKRQIKYIYYREVQGSSDRSFKTIQEVHKYAKMMNIQDYEVKEVIEITR</sequence>
<protein>
    <submittedName>
        <fullName evidence="1">Uncharacterized protein</fullName>
    </submittedName>
</protein>
<gene>
    <name evidence="1" type="ORF">UFOVP516_39</name>
</gene>
<organism evidence="1">
    <name type="scientific">uncultured Caudovirales phage</name>
    <dbReference type="NCBI Taxonomy" id="2100421"/>
    <lineage>
        <taxon>Viruses</taxon>
        <taxon>Duplodnaviria</taxon>
        <taxon>Heunggongvirae</taxon>
        <taxon>Uroviricota</taxon>
        <taxon>Caudoviricetes</taxon>
        <taxon>Peduoviridae</taxon>
        <taxon>Maltschvirus</taxon>
        <taxon>Maltschvirus maltsch</taxon>
    </lineage>
</organism>
<reference evidence="1" key="1">
    <citation type="submission" date="2020-04" db="EMBL/GenBank/DDBJ databases">
        <authorList>
            <person name="Chiriac C."/>
            <person name="Salcher M."/>
            <person name="Ghai R."/>
            <person name="Kavagutti S V."/>
        </authorList>
    </citation>
    <scope>NUCLEOTIDE SEQUENCE</scope>
</reference>
<name>A0A6J5MLG7_9CAUD</name>
<accession>A0A6J5MLG7</accession>
<dbReference type="EMBL" id="LR796480">
    <property type="protein sequence ID" value="CAB4147644.1"/>
    <property type="molecule type" value="Genomic_DNA"/>
</dbReference>
<proteinExistence type="predicted"/>